<evidence type="ECO:0000313" key="4">
    <source>
        <dbReference type="Proteomes" id="UP000655287"/>
    </source>
</evidence>
<dbReference type="RefSeq" id="WP_203993067.1">
    <property type="nucleotide sequence ID" value="NZ_BOOU01000089.1"/>
</dbReference>
<dbReference type="InterPro" id="IPR053137">
    <property type="entry name" value="NLR-like"/>
</dbReference>
<dbReference type="Pfam" id="PF13374">
    <property type="entry name" value="TPR_10"/>
    <property type="match status" value="3"/>
</dbReference>
<dbReference type="SUPFAM" id="SSF48452">
    <property type="entry name" value="TPR-like"/>
    <property type="match status" value="2"/>
</dbReference>
<evidence type="ECO:0000313" key="3">
    <source>
        <dbReference type="EMBL" id="GII81185.1"/>
    </source>
</evidence>
<gene>
    <name evidence="3" type="ORF">Sru01_61670</name>
</gene>
<dbReference type="InterPro" id="IPR041664">
    <property type="entry name" value="AAA_16"/>
</dbReference>
<feature type="region of interest" description="Disordered" evidence="1">
    <location>
        <begin position="1196"/>
        <end position="1218"/>
    </location>
</feature>
<dbReference type="SUPFAM" id="SSF52540">
    <property type="entry name" value="P-loop containing nucleoside triphosphate hydrolases"/>
    <property type="match status" value="2"/>
</dbReference>
<protein>
    <submittedName>
        <fullName evidence="3">NTPase</fullName>
    </submittedName>
</protein>
<reference evidence="3" key="1">
    <citation type="submission" date="2021-01" db="EMBL/GenBank/DDBJ databases">
        <title>Whole genome shotgun sequence of Sphaerisporangium rufum NBRC 109079.</title>
        <authorList>
            <person name="Komaki H."/>
            <person name="Tamura T."/>
        </authorList>
    </citation>
    <scope>NUCLEOTIDE SEQUENCE</scope>
    <source>
        <strain evidence="3">NBRC 109079</strain>
    </source>
</reference>
<dbReference type="PANTHER" id="PTHR46082:SF6">
    <property type="entry name" value="AAA+ ATPASE DOMAIN-CONTAINING PROTEIN-RELATED"/>
    <property type="match status" value="1"/>
</dbReference>
<dbReference type="Gene3D" id="3.40.50.300">
    <property type="entry name" value="P-loop containing nucleotide triphosphate hydrolases"/>
    <property type="match status" value="2"/>
</dbReference>
<dbReference type="Pfam" id="PF13191">
    <property type="entry name" value="AAA_16"/>
    <property type="match status" value="1"/>
</dbReference>
<dbReference type="EMBL" id="BOOU01000089">
    <property type="protein sequence ID" value="GII81185.1"/>
    <property type="molecule type" value="Genomic_DNA"/>
</dbReference>
<evidence type="ECO:0000256" key="1">
    <source>
        <dbReference type="SAM" id="MobiDB-lite"/>
    </source>
</evidence>
<dbReference type="PANTHER" id="PTHR46082">
    <property type="entry name" value="ATP/GTP-BINDING PROTEIN-RELATED"/>
    <property type="match status" value="1"/>
</dbReference>
<dbReference type="InterPro" id="IPR011990">
    <property type="entry name" value="TPR-like_helical_dom_sf"/>
</dbReference>
<name>A0A919RC06_9ACTN</name>
<dbReference type="NCBIfam" id="NF040586">
    <property type="entry name" value="FxSxx_TPR"/>
    <property type="match status" value="1"/>
</dbReference>
<comment type="caution">
    <text evidence="3">The sequence shown here is derived from an EMBL/GenBank/DDBJ whole genome shotgun (WGS) entry which is preliminary data.</text>
</comment>
<dbReference type="AlphaFoldDB" id="A0A919RC06"/>
<dbReference type="InterPro" id="IPR027417">
    <property type="entry name" value="P-loop_NTPase"/>
</dbReference>
<proteinExistence type="predicted"/>
<feature type="domain" description="Orc1-like AAA ATPase" evidence="2">
    <location>
        <begin position="409"/>
        <end position="492"/>
    </location>
</feature>
<sequence>MNDVAEAPGAGVTILFCAAAGNIGRTTAVINVALILAATGRRVLVVDAGRGRPRVGDYLPGFRPAGDITGDAAAPDRPVAGFPALEYDASDISGYIRLLRFDGDRPLGEAELAEIRAARGAFDHVLVDMPGTGRDRLPDDLADLAGVAGLADLIVTCFPMNPMAIEAAAGLAARLQRDAGRPVGLVALGLRADPGALQPLEEARQVVRDRFDGLVAGEVRYAEIPYSAAYAATGAIAMLSEPPGHTGGLRPAYEELADRLAAGGAGVVRRVTLVRTARHRAWTEWAAAQLERFGVRVTTVAMERFGGERHDAGHAVVVVSPAGLEADQAARLRRMAHPAMRLVLVDDLPLPEGFYPHDMVDLRGAGEAQAVRLLRRALGLGGPYADAPVDARFPGAPPASRLPARNPGFVGRDGAIDALRDTLLAARGEPGTACVLHGPAGTGKTEIALEYAHRFAGAYDVVWWVPARDERAIRESLDALAARLAVPAGADAALAAVDHLAAGRCGAWLLVYDRAPAGGPPAGLVPAGGGHGHVVITSAAPAVDSRHPGIEVVPFQAAESVALLAARVPGIRYEQAEAVAGRVGHLPLVLDLAASWLATLVMRLRQDNLMVGDAVARAVDRFCDDHARKHEELQDQGVATTAPRVMLELTLDTLPSDIGGRALRLEGIGGQAALRLLRACSLLSPDGVDLRLLRSWAMIRLLGGEEKLRDPLMVDVMLRTLGRYGLVRADLGVRDRPVQVHPLIAGLVRDRKGPDATLVADLRLALASWAELDPDDPFVHRVFDELDRHFDGLAPWEDDRATVRWWVLRQLGHLLRRDDRPARERVREIGLKALAAWEPEAPLRLRLLNVLSQVSRLQGDHRATERFAAEALRLQRAALGVNHPRTLLTAGAHAAALRTLGEFDEALHEERDVLRELRELLGAHHPATGDAMHNLSISEALNGDPARALRLASERRRLRVQLAGAGDAAAAHTAIAMARYHRDLGQLEASHRLLKAVLSRGHSLGTRRGGPPLDVLGAESGLAITERRLGHPYMALERDERVLAELRAHQGDHHLLTLTCLASLAADLDALGKHRDAADHAAACLDGLAQTFPDRHPYTQVCVVALGAYLRNDGRLDEGRRYGEQALDVLGDRLGAAHPWTIAAAVALAGTLVAQGDVDTAIELERAAVDGFADAGLPDHPNARLVEANLAGTLRRAAGEPPSASAARRDIDLEIPEL</sequence>
<evidence type="ECO:0000259" key="2">
    <source>
        <dbReference type="Pfam" id="PF13191"/>
    </source>
</evidence>
<organism evidence="3 4">
    <name type="scientific">Sphaerisporangium rufum</name>
    <dbReference type="NCBI Taxonomy" id="1381558"/>
    <lineage>
        <taxon>Bacteria</taxon>
        <taxon>Bacillati</taxon>
        <taxon>Actinomycetota</taxon>
        <taxon>Actinomycetes</taxon>
        <taxon>Streptosporangiales</taxon>
        <taxon>Streptosporangiaceae</taxon>
        <taxon>Sphaerisporangium</taxon>
    </lineage>
</organism>
<keyword evidence="4" id="KW-1185">Reference proteome</keyword>
<dbReference type="Gene3D" id="1.25.40.10">
    <property type="entry name" value="Tetratricopeptide repeat domain"/>
    <property type="match status" value="2"/>
</dbReference>
<dbReference type="Proteomes" id="UP000655287">
    <property type="component" value="Unassembled WGS sequence"/>
</dbReference>
<dbReference type="Pfam" id="PF13424">
    <property type="entry name" value="TPR_12"/>
    <property type="match status" value="1"/>
</dbReference>
<accession>A0A919RC06</accession>